<evidence type="ECO:0000313" key="4">
    <source>
        <dbReference type="Proteomes" id="UP000199673"/>
    </source>
</evidence>
<evidence type="ECO:0000313" key="3">
    <source>
        <dbReference type="EMBL" id="SFT72931.1"/>
    </source>
</evidence>
<dbReference type="Gene3D" id="1.10.260.40">
    <property type="entry name" value="lambda repressor-like DNA-binding domains"/>
    <property type="match status" value="1"/>
</dbReference>
<keyword evidence="1" id="KW-0238">DNA-binding</keyword>
<dbReference type="InterPro" id="IPR010982">
    <property type="entry name" value="Lambda_DNA-bd_dom_sf"/>
</dbReference>
<accession>A0A1I7ADB9</accession>
<dbReference type="GO" id="GO:0003677">
    <property type="term" value="F:DNA binding"/>
    <property type="evidence" value="ECO:0007669"/>
    <property type="project" value="UniProtKB-KW"/>
</dbReference>
<dbReference type="OrthoDB" id="337567at2"/>
<gene>
    <name evidence="3" type="ORF">SAMN04489724_1875</name>
</gene>
<dbReference type="AlphaFoldDB" id="A0A1I7ADB9"/>
<dbReference type="GO" id="GO:0003700">
    <property type="term" value="F:DNA-binding transcription factor activity"/>
    <property type="evidence" value="ECO:0007669"/>
    <property type="project" value="TreeGrafter"/>
</dbReference>
<dbReference type="Proteomes" id="UP000199673">
    <property type="component" value="Unassembled WGS sequence"/>
</dbReference>
<sequence>MKTNKRITSFDDHLDQQYGKIGTESRQKFQEGFETFKIGVLIQEARKKQNLTQEQLAEKVGTTKNYISRIENNASDIRLSTLMRIIREGLGGHLTLNVEV</sequence>
<dbReference type="RefSeq" id="WP_091692395.1">
    <property type="nucleotide sequence ID" value="NZ_FPBF01000002.1"/>
</dbReference>
<dbReference type="SUPFAM" id="SSF47413">
    <property type="entry name" value="lambda repressor-like DNA-binding domains"/>
    <property type="match status" value="1"/>
</dbReference>
<dbReference type="CDD" id="cd00093">
    <property type="entry name" value="HTH_XRE"/>
    <property type="match status" value="1"/>
</dbReference>
<dbReference type="STRING" id="305507.SAMN04489724_1875"/>
<evidence type="ECO:0000256" key="1">
    <source>
        <dbReference type="ARBA" id="ARBA00023125"/>
    </source>
</evidence>
<dbReference type="InterPro" id="IPR050807">
    <property type="entry name" value="TransReg_Diox_bact_type"/>
</dbReference>
<dbReference type="GO" id="GO:0005829">
    <property type="term" value="C:cytosol"/>
    <property type="evidence" value="ECO:0007669"/>
    <property type="project" value="TreeGrafter"/>
</dbReference>
<keyword evidence="4" id="KW-1185">Reference proteome</keyword>
<dbReference type="PANTHER" id="PTHR46797:SF1">
    <property type="entry name" value="METHYLPHOSPHONATE SYNTHASE"/>
    <property type="match status" value="1"/>
</dbReference>
<dbReference type="EMBL" id="FPBF01000002">
    <property type="protein sequence ID" value="SFT72931.1"/>
    <property type="molecule type" value="Genomic_DNA"/>
</dbReference>
<feature type="domain" description="HTH cro/C1-type" evidence="2">
    <location>
        <begin position="42"/>
        <end position="85"/>
    </location>
</feature>
<name>A0A1I7ADB9_9BACT</name>
<dbReference type="Pfam" id="PF01381">
    <property type="entry name" value="HTH_3"/>
    <property type="match status" value="1"/>
</dbReference>
<proteinExistence type="predicted"/>
<evidence type="ECO:0000259" key="2">
    <source>
        <dbReference type="PROSITE" id="PS50943"/>
    </source>
</evidence>
<reference evidence="4" key="1">
    <citation type="submission" date="2016-10" db="EMBL/GenBank/DDBJ databases">
        <authorList>
            <person name="Varghese N."/>
            <person name="Submissions S."/>
        </authorList>
    </citation>
    <scope>NUCLEOTIDE SEQUENCE [LARGE SCALE GENOMIC DNA]</scope>
    <source>
        <strain evidence="4">DSM 23445</strain>
    </source>
</reference>
<dbReference type="InterPro" id="IPR001387">
    <property type="entry name" value="Cro/C1-type_HTH"/>
</dbReference>
<dbReference type="PROSITE" id="PS50943">
    <property type="entry name" value="HTH_CROC1"/>
    <property type="match status" value="1"/>
</dbReference>
<organism evidence="3 4">
    <name type="scientific">Algoriphagus locisalis</name>
    <dbReference type="NCBI Taxonomy" id="305507"/>
    <lineage>
        <taxon>Bacteria</taxon>
        <taxon>Pseudomonadati</taxon>
        <taxon>Bacteroidota</taxon>
        <taxon>Cytophagia</taxon>
        <taxon>Cytophagales</taxon>
        <taxon>Cyclobacteriaceae</taxon>
        <taxon>Algoriphagus</taxon>
    </lineage>
</organism>
<dbReference type="PANTHER" id="PTHR46797">
    <property type="entry name" value="HTH-TYPE TRANSCRIPTIONAL REGULATOR"/>
    <property type="match status" value="1"/>
</dbReference>
<dbReference type="SMART" id="SM00530">
    <property type="entry name" value="HTH_XRE"/>
    <property type="match status" value="1"/>
</dbReference>
<protein>
    <submittedName>
        <fullName evidence="3">Helix-turn-helix</fullName>
    </submittedName>
</protein>